<comment type="caution">
    <text evidence="2">The sequence shown here is derived from an EMBL/GenBank/DDBJ whole genome shotgun (WGS) entry which is preliminary data.</text>
</comment>
<accession>A0ABT1QXX3</accession>
<evidence type="ECO:0000313" key="2">
    <source>
        <dbReference type="EMBL" id="MCQ4167132.1"/>
    </source>
</evidence>
<keyword evidence="3" id="KW-1185">Reference proteome</keyword>
<gene>
    <name evidence="2" type="ORF">NM961_20645</name>
</gene>
<keyword evidence="1" id="KW-0812">Transmembrane</keyword>
<keyword evidence="1" id="KW-0472">Membrane</keyword>
<protein>
    <submittedName>
        <fullName evidence="2">Uncharacterized protein</fullName>
    </submittedName>
</protein>
<dbReference type="EMBL" id="JANFQO010000025">
    <property type="protein sequence ID" value="MCQ4167132.1"/>
    <property type="molecule type" value="Genomic_DNA"/>
</dbReference>
<name>A0ABT1QXX3_9GAMM</name>
<evidence type="ECO:0000313" key="3">
    <source>
        <dbReference type="Proteomes" id="UP001165498"/>
    </source>
</evidence>
<dbReference type="Proteomes" id="UP001165498">
    <property type="component" value="Unassembled WGS sequence"/>
</dbReference>
<dbReference type="RefSeq" id="WP_255916320.1">
    <property type="nucleotide sequence ID" value="NZ_JANFQO010000025.1"/>
</dbReference>
<keyword evidence="1" id="KW-1133">Transmembrane helix</keyword>
<sequence length="101" mass="11172">MLFLLLLALGIAIFGLTAYVMSWPLVATQLRDRHPQERPRMGATPFSPSAFVWFLRWTWRSSPDRDLRFLAMPGSVAAWSIALGGAVAAVLFVLRASGVLL</sequence>
<reference evidence="2" key="1">
    <citation type="submission" date="2022-07" db="EMBL/GenBank/DDBJ databases">
        <title>Tahibacter sp., a new gammaproteobacterium isolated from the silt sample collected at pig farm.</title>
        <authorList>
            <person name="Chen H."/>
        </authorList>
    </citation>
    <scope>NUCLEOTIDE SEQUENCE</scope>
    <source>
        <strain evidence="2">P2K</strain>
    </source>
</reference>
<organism evidence="2 3">
    <name type="scientific">Tahibacter harae</name>
    <dbReference type="NCBI Taxonomy" id="2963937"/>
    <lineage>
        <taxon>Bacteria</taxon>
        <taxon>Pseudomonadati</taxon>
        <taxon>Pseudomonadota</taxon>
        <taxon>Gammaproteobacteria</taxon>
        <taxon>Lysobacterales</taxon>
        <taxon>Rhodanobacteraceae</taxon>
        <taxon>Tahibacter</taxon>
    </lineage>
</organism>
<feature type="transmembrane region" description="Helical" evidence="1">
    <location>
        <begin position="71"/>
        <end position="94"/>
    </location>
</feature>
<proteinExistence type="predicted"/>
<evidence type="ECO:0000256" key="1">
    <source>
        <dbReference type="SAM" id="Phobius"/>
    </source>
</evidence>